<dbReference type="AlphaFoldDB" id="A0A075K2J1"/>
<keyword evidence="1" id="KW-0732">Signal</keyword>
<feature type="chain" id="PRO_5001707518" description="Lipoprotein" evidence="1">
    <location>
        <begin position="21"/>
        <end position="121"/>
    </location>
</feature>
<dbReference type="OrthoDB" id="5954682at2"/>
<dbReference type="HOGENOM" id="CLU_2034365_0_0_6"/>
<evidence type="ECO:0000313" key="3">
    <source>
        <dbReference type="Proteomes" id="UP000027987"/>
    </source>
</evidence>
<dbReference type="RefSeq" id="WP_019464999.1">
    <property type="nucleotide sequence ID" value="NZ_ALOY01000145.1"/>
</dbReference>
<evidence type="ECO:0008006" key="4">
    <source>
        <dbReference type="Google" id="ProtNLM"/>
    </source>
</evidence>
<gene>
    <name evidence="2" type="ORF">HY57_03765</name>
</gene>
<organism evidence="2 3">
    <name type="scientific">Dyella japonica A8</name>
    <dbReference type="NCBI Taxonomy" id="1217721"/>
    <lineage>
        <taxon>Bacteria</taxon>
        <taxon>Pseudomonadati</taxon>
        <taxon>Pseudomonadota</taxon>
        <taxon>Gammaproteobacteria</taxon>
        <taxon>Lysobacterales</taxon>
        <taxon>Rhodanobacteraceae</taxon>
        <taxon>Dyella</taxon>
    </lineage>
</organism>
<evidence type="ECO:0000313" key="2">
    <source>
        <dbReference type="EMBL" id="AIF46438.1"/>
    </source>
</evidence>
<name>A0A075K2J1_9GAMM</name>
<feature type="signal peptide" evidence="1">
    <location>
        <begin position="1"/>
        <end position="20"/>
    </location>
</feature>
<protein>
    <recommendedName>
        <fullName evidence="4">Lipoprotein</fullName>
    </recommendedName>
</protein>
<dbReference type="PATRIC" id="fig|1217721.7.peg.789"/>
<evidence type="ECO:0000256" key="1">
    <source>
        <dbReference type="SAM" id="SignalP"/>
    </source>
</evidence>
<dbReference type="PROSITE" id="PS51257">
    <property type="entry name" value="PROKAR_LIPOPROTEIN"/>
    <property type="match status" value="1"/>
</dbReference>
<dbReference type="KEGG" id="dja:HY57_03765"/>
<proteinExistence type="predicted"/>
<keyword evidence="3" id="KW-1185">Reference proteome</keyword>
<reference evidence="2 3" key="1">
    <citation type="submission" date="2014-07" db="EMBL/GenBank/DDBJ databases">
        <title>Complete Genome Sequence of Dyella japonica Strain A8 Isolated from Malaysian Tropical Soil.</title>
        <authorList>
            <person name="Hui R.K.H."/>
            <person name="Chen J.-W."/>
            <person name="Chan K.-G."/>
            <person name="Leung F.C.C."/>
        </authorList>
    </citation>
    <scope>NUCLEOTIDE SEQUENCE [LARGE SCALE GENOMIC DNA]</scope>
    <source>
        <strain evidence="2 3">A8</strain>
    </source>
</reference>
<sequence length="121" mass="12921">MKRTIVLALAVTLLAGCASAGSLRNSKPTASYAGPGSAGDIASCVSNAWSTKPVHLESYVLYTGTTIEIHKTENGPAIALVDIKPVSDRTVATYYSNFDEDDTWYFEQVEHCVDVTPPPAN</sequence>
<dbReference type="Proteomes" id="UP000027987">
    <property type="component" value="Chromosome"/>
</dbReference>
<dbReference type="EMBL" id="CP008884">
    <property type="protein sequence ID" value="AIF46438.1"/>
    <property type="molecule type" value="Genomic_DNA"/>
</dbReference>
<accession>A0A075K2J1</accession>